<dbReference type="PANTHER" id="PTHR33969">
    <property type="entry name" value="SEGREGATION AND CONDENSATION PROTEIN A"/>
    <property type="match status" value="1"/>
</dbReference>
<keyword evidence="1 3" id="KW-0159">Chromosome partition</keyword>
<dbReference type="GO" id="GO:0006260">
    <property type="term" value="P:DNA replication"/>
    <property type="evidence" value="ECO:0007669"/>
    <property type="project" value="UniProtKB-UniRule"/>
</dbReference>
<gene>
    <name evidence="3 4" type="primary">scpA</name>
    <name evidence="4" type="ORF">SH1V18_26340</name>
</gene>
<dbReference type="RefSeq" id="WP_281816081.1">
    <property type="nucleotide sequence ID" value="NZ_BRLB01000007.1"/>
</dbReference>
<dbReference type="InterPro" id="IPR023093">
    <property type="entry name" value="ScpA-like_C"/>
</dbReference>
<evidence type="ECO:0000256" key="1">
    <source>
        <dbReference type="ARBA" id="ARBA00022829"/>
    </source>
</evidence>
<dbReference type="InterPro" id="IPR003768">
    <property type="entry name" value="ScpA"/>
</dbReference>
<reference evidence="4" key="1">
    <citation type="submission" date="2022-06" db="EMBL/GenBank/DDBJ databases">
        <title>Vallitalea longa sp. nov., an anaerobic bacterium isolated from marine sediment.</title>
        <authorList>
            <person name="Hirano S."/>
            <person name="Terahara T."/>
            <person name="Mori K."/>
            <person name="Hamada M."/>
            <person name="Matsumoto R."/>
            <person name="Kobayashi T."/>
        </authorList>
    </citation>
    <scope>NUCLEOTIDE SEQUENCE</scope>
    <source>
        <strain evidence="4">SH18-1</strain>
    </source>
</reference>
<comment type="subcellular location">
    <subcellularLocation>
        <location evidence="3">Cytoplasm</location>
    </subcellularLocation>
    <text evidence="3">Associated with two foci at the outer edges of the nucleoid region in young cells, and at four foci within both cell halves in older cells.</text>
</comment>
<dbReference type="Proteomes" id="UP001144256">
    <property type="component" value="Unassembled WGS sequence"/>
</dbReference>
<comment type="caution">
    <text evidence="4">The sequence shown here is derived from an EMBL/GenBank/DDBJ whole genome shotgun (WGS) entry which is preliminary data.</text>
</comment>
<proteinExistence type="inferred from homology"/>
<dbReference type="GO" id="GO:0051301">
    <property type="term" value="P:cell division"/>
    <property type="evidence" value="ECO:0007669"/>
    <property type="project" value="UniProtKB-KW"/>
</dbReference>
<dbReference type="Gene3D" id="6.10.250.2410">
    <property type="match status" value="1"/>
</dbReference>
<dbReference type="GO" id="GO:0007059">
    <property type="term" value="P:chromosome segregation"/>
    <property type="evidence" value="ECO:0007669"/>
    <property type="project" value="UniProtKB-UniRule"/>
</dbReference>
<evidence type="ECO:0000313" key="4">
    <source>
        <dbReference type="EMBL" id="GKX30154.1"/>
    </source>
</evidence>
<evidence type="ECO:0000256" key="3">
    <source>
        <dbReference type="HAMAP-Rule" id="MF_01805"/>
    </source>
</evidence>
<protein>
    <recommendedName>
        <fullName evidence="2 3">Segregation and condensation protein A</fullName>
    </recommendedName>
</protein>
<keyword evidence="3" id="KW-0963">Cytoplasm</keyword>
<dbReference type="HAMAP" id="MF_01805">
    <property type="entry name" value="ScpA"/>
    <property type="match status" value="1"/>
</dbReference>
<evidence type="ECO:0000313" key="5">
    <source>
        <dbReference type="Proteomes" id="UP001144256"/>
    </source>
</evidence>
<comment type="similarity">
    <text evidence="3">Belongs to the ScpA family.</text>
</comment>
<organism evidence="4 5">
    <name type="scientific">Vallitalea longa</name>
    <dbReference type="NCBI Taxonomy" id="2936439"/>
    <lineage>
        <taxon>Bacteria</taxon>
        <taxon>Bacillati</taxon>
        <taxon>Bacillota</taxon>
        <taxon>Clostridia</taxon>
        <taxon>Lachnospirales</taxon>
        <taxon>Vallitaleaceae</taxon>
        <taxon>Vallitalea</taxon>
    </lineage>
</organism>
<dbReference type="EMBL" id="BRLB01000007">
    <property type="protein sequence ID" value="GKX30154.1"/>
    <property type="molecule type" value="Genomic_DNA"/>
</dbReference>
<sequence>MSIPVKLEVFEGPLDLLLHLIDKHKLNIYDIPIVIVTDQFLDYIKKLEEKNMEIMSEFIEMAATLINIKSKMLLPVEKKEDEVETDPREELVNKLIEYKKFKYIRDKLKVRQMDAKKVIFKEPTIPAEIINYEEKIEASQILSNIDLSMIYNIFQSVMKKQHNKIDPIRSDFGEIVKEEYTVNDKIEYIIDLSKQYQTISFRDVLESQVSRIEIIVTFLAVLELIKMGRISIMQKEIFDDIIIKYKESC</sequence>
<accession>A0A9W6DGU5</accession>
<keyword evidence="3" id="KW-0131">Cell cycle</keyword>
<comment type="function">
    <text evidence="3">Participates in chromosomal partition during cell division. May act via the formation of a condensin-like complex containing Smc and ScpB that pull DNA away from mid-cell into both cell halves.</text>
</comment>
<dbReference type="Pfam" id="PF02616">
    <property type="entry name" value="SMC_ScpA"/>
    <property type="match status" value="1"/>
</dbReference>
<keyword evidence="3" id="KW-0132">Cell division</keyword>
<dbReference type="Gene3D" id="1.10.10.580">
    <property type="entry name" value="Structural maintenance of chromosome 1. Chain E"/>
    <property type="match status" value="1"/>
</dbReference>
<evidence type="ECO:0000256" key="2">
    <source>
        <dbReference type="ARBA" id="ARBA00044777"/>
    </source>
</evidence>
<dbReference type="GO" id="GO:0005737">
    <property type="term" value="C:cytoplasm"/>
    <property type="evidence" value="ECO:0007669"/>
    <property type="project" value="UniProtKB-SubCell"/>
</dbReference>
<comment type="subunit">
    <text evidence="3">Component of a cohesin-like complex composed of ScpA, ScpB and the Smc homodimer, in which ScpA and ScpB bind to the head domain of Smc. The presence of the three proteins is required for the association of the complex with DNA.</text>
</comment>
<keyword evidence="5" id="KW-1185">Reference proteome</keyword>
<dbReference type="AlphaFoldDB" id="A0A9W6DGU5"/>
<name>A0A9W6DGU5_9FIRM</name>
<dbReference type="PANTHER" id="PTHR33969:SF2">
    <property type="entry name" value="SEGREGATION AND CONDENSATION PROTEIN A"/>
    <property type="match status" value="1"/>
</dbReference>